<dbReference type="InterPro" id="IPR036640">
    <property type="entry name" value="ABC1_TM_sf"/>
</dbReference>
<dbReference type="Gene3D" id="3.40.50.300">
    <property type="entry name" value="P-loop containing nucleotide triphosphate hydrolases"/>
    <property type="match status" value="2"/>
</dbReference>
<dbReference type="CDD" id="cd18596">
    <property type="entry name" value="ABC_6TM_VMR1_D1_like"/>
    <property type="match status" value="1"/>
</dbReference>
<feature type="domain" description="AAA+ ATPase" evidence="11">
    <location>
        <begin position="1293"/>
        <end position="1478"/>
    </location>
</feature>
<dbReference type="PANTHER" id="PTHR24223:SF353">
    <property type="entry name" value="ABC TRANSPORTER ATP-BINDING PROTEIN_PERMEASE VMR1-RELATED"/>
    <property type="match status" value="1"/>
</dbReference>
<feature type="transmembrane region" description="Helical" evidence="10">
    <location>
        <begin position="315"/>
        <end position="334"/>
    </location>
</feature>
<dbReference type="Gene3D" id="1.20.1560.10">
    <property type="entry name" value="ABC transporter type 1, transmembrane domain"/>
    <property type="match status" value="2"/>
</dbReference>
<feature type="transmembrane region" description="Helical" evidence="10">
    <location>
        <begin position="364"/>
        <end position="386"/>
    </location>
</feature>
<feature type="compositionally biased region" description="Low complexity" evidence="9">
    <location>
        <begin position="911"/>
        <end position="922"/>
    </location>
</feature>
<dbReference type="Pfam" id="PF00005">
    <property type="entry name" value="ABC_tran"/>
    <property type="match status" value="2"/>
</dbReference>
<dbReference type="SMART" id="SM00382">
    <property type="entry name" value="AAA"/>
    <property type="match status" value="2"/>
</dbReference>
<feature type="transmembrane region" description="Helical" evidence="10">
    <location>
        <begin position="163"/>
        <end position="182"/>
    </location>
</feature>
<gene>
    <name evidence="12" type="ORF">GLX27_001618</name>
</gene>
<evidence type="ECO:0000256" key="9">
    <source>
        <dbReference type="SAM" id="MobiDB-lite"/>
    </source>
</evidence>
<dbReference type="InterPro" id="IPR011527">
    <property type="entry name" value="ABC1_TM_dom"/>
</dbReference>
<keyword evidence="5" id="KW-0547">Nucleotide-binding</keyword>
<keyword evidence="3 10" id="KW-0812">Transmembrane</keyword>
<keyword evidence="7 10" id="KW-1133">Transmembrane helix</keyword>
<feature type="transmembrane region" description="Helical" evidence="10">
    <location>
        <begin position="103"/>
        <end position="122"/>
    </location>
</feature>
<evidence type="ECO:0000259" key="11">
    <source>
        <dbReference type="SMART" id="SM00382"/>
    </source>
</evidence>
<dbReference type="InterPro" id="IPR027417">
    <property type="entry name" value="P-loop_NTPase"/>
</dbReference>
<evidence type="ECO:0000256" key="4">
    <source>
        <dbReference type="ARBA" id="ARBA00022737"/>
    </source>
</evidence>
<keyword evidence="4" id="KW-0677">Repeat</keyword>
<evidence type="ECO:0000256" key="1">
    <source>
        <dbReference type="ARBA" id="ARBA00004370"/>
    </source>
</evidence>
<reference evidence="12 13" key="1">
    <citation type="journal article" date="2020" name="Elife">
        <title>Loss of centromere function drives karyotype evolution in closely related Malassezia species.</title>
        <authorList>
            <person name="Sankaranarayanan S.R."/>
            <person name="Ianiri G."/>
            <person name="Coelho M.A."/>
            <person name="Reza M.H."/>
            <person name="Thimmappa B.C."/>
            <person name="Ganguly P."/>
            <person name="Vadnala R.N."/>
            <person name="Sun S."/>
            <person name="Siddharthan R."/>
            <person name="Tellgren-Roth C."/>
            <person name="Dawson T.L."/>
            <person name="Heitman J."/>
            <person name="Sanyal K."/>
        </authorList>
    </citation>
    <scope>NUCLEOTIDE SEQUENCE [LARGE SCALE GENOMIC DNA]</scope>
    <source>
        <strain evidence="12">CBS14141</strain>
    </source>
</reference>
<evidence type="ECO:0000256" key="2">
    <source>
        <dbReference type="ARBA" id="ARBA00022448"/>
    </source>
</evidence>
<feature type="domain" description="AAA+ ATPase" evidence="11">
    <location>
        <begin position="671"/>
        <end position="882"/>
    </location>
</feature>
<dbReference type="InterPro" id="IPR003439">
    <property type="entry name" value="ABC_transporter-like_ATP-bd"/>
</dbReference>
<evidence type="ECO:0000313" key="12">
    <source>
        <dbReference type="EMBL" id="WFD46974.1"/>
    </source>
</evidence>
<keyword evidence="2" id="KW-0813">Transport</keyword>
<feature type="transmembrane region" description="Helical" evidence="10">
    <location>
        <begin position="466"/>
        <end position="485"/>
    </location>
</feature>
<organism evidence="12 13">
    <name type="scientific">Malassezia furfur</name>
    <name type="common">Pityriasis versicolor infection agent</name>
    <name type="synonym">Pityrosporum furfur</name>
    <dbReference type="NCBI Taxonomy" id="55194"/>
    <lineage>
        <taxon>Eukaryota</taxon>
        <taxon>Fungi</taxon>
        <taxon>Dikarya</taxon>
        <taxon>Basidiomycota</taxon>
        <taxon>Ustilaginomycotina</taxon>
        <taxon>Malasseziomycetes</taxon>
        <taxon>Malasseziales</taxon>
        <taxon>Malasseziaceae</taxon>
        <taxon>Malassezia</taxon>
    </lineage>
</organism>
<dbReference type="Proteomes" id="UP000818624">
    <property type="component" value="Chromosome 1"/>
</dbReference>
<dbReference type="PROSITE" id="PS00211">
    <property type="entry name" value="ABC_TRANSPORTER_1"/>
    <property type="match status" value="2"/>
</dbReference>
<dbReference type="SUPFAM" id="SSF52540">
    <property type="entry name" value="P-loop containing nucleoside triphosphate hydrolases"/>
    <property type="match status" value="2"/>
</dbReference>
<accession>A0ABY8EPW6</accession>
<keyword evidence="13" id="KW-1185">Reference proteome</keyword>
<dbReference type="CDD" id="cd03250">
    <property type="entry name" value="ABCC_MRP_domain1"/>
    <property type="match status" value="1"/>
</dbReference>
<feature type="transmembrane region" description="Helical" evidence="10">
    <location>
        <begin position="436"/>
        <end position="460"/>
    </location>
</feature>
<dbReference type="SUPFAM" id="SSF90123">
    <property type="entry name" value="ABC transporter transmembrane region"/>
    <property type="match status" value="2"/>
</dbReference>
<feature type="transmembrane region" description="Helical" evidence="10">
    <location>
        <begin position="1207"/>
        <end position="1228"/>
    </location>
</feature>
<dbReference type="InterPro" id="IPR050173">
    <property type="entry name" value="ABC_transporter_C-like"/>
</dbReference>
<evidence type="ECO:0000313" key="13">
    <source>
        <dbReference type="Proteomes" id="UP000818624"/>
    </source>
</evidence>
<dbReference type="EMBL" id="CP046234">
    <property type="protein sequence ID" value="WFD46974.1"/>
    <property type="molecule type" value="Genomic_DNA"/>
</dbReference>
<dbReference type="CDD" id="cd03244">
    <property type="entry name" value="ABCC_MRP_domain2"/>
    <property type="match status" value="1"/>
</dbReference>
<evidence type="ECO:0000256" key="7">
    <source>
        <dbReference type="ARBA" id="ARBA00022989"/>
    </source>
</evidence>
<evidence type="ECO:0000256" key="3">
    <source>
        <dbReference type="ARBA" id="ARBA00022692"/>
    </source>
</evidence>
<comment type="subcellular location">
    <subcellularLocation>
        <location evidence="1">Membrane</location>
    </subcellularLocation>
</comment>
<feature type="transmembrane region" description="Helical" evidence="10">
    <location>
        <begin position="77"/>
        <end position="97"/>
    </location>
</feature>
<feature type="transmembrane region" description="Helical" evidence="10">
    <location>
        <begin position="1075"/>
        <end position="1097"/>
    </location>
</feature>
<protein>
    <recommendedName>
        <fullName evidence="11">AAA+ ATPase domain-containing protein</fullName>
    </recommendedName>
</protein>
<evidence type="ECO:0000256" key="5">
    <source>
        <dbReference type="ARBA" id="ARBA00022741"/>
    </source>
</evidence>
<feature type="transmembrane region" description="Helical" evidence="10">
    <location>
        <begin position="987"/>
        <end position="1009"/>
    </location>
</feature>
<sequence length="1529" mass="165972">MAAAWDAQAVLVRAECAVCVATLAYDVASTACAGVAAHMHPELTHVERPRTDADADDADEHDVDPARFWRHMAYAQHALLALVVLGLALTAPTAAWPLHGGQVFWAFAALLPLALRLGTPLLRTPPAFRGAARWRAICCVTCIAFAMLLGEAFRAAFGAPFGVRAWLATLDFAAVFALAGCLPGRPAKVTTSPAAVALSTDELGAEAHGEAPVHSVPVAAVSAWAQAPLGLLFFAHFARLVRATQRLGYLRALDVPVMGHTMQARALGARADALLRRLVPRSAAPAAPDAGAPALRLWSREVRGLIGVLYVANRALFNGMAALTIVAVACYYGPSFFANRIFAVLEDEALADAPHARLARALPWVLALFATVIVSSTIQGQLWSILEAHLTVRITTQLSTMLYNKTLVRRNATRDDGAPSSSSQVLTLHLVDLKRVAAMLFDLTMLINIPFELAFGGYFAYRVLGISAIVGLASTLVLVPLITLVSRRFARTNERLMATRDQRMGLLNECFLGIRMIKSQAWERRFGAAVLDKRRDELRSQRRTFVLEALLATLLELNPLLVTVVAFAHYTLVMHETLTPKAAFTSLAVFAELRWTLTMLPESLTDMMQALVSLRRICAFLVSDQVPPAPPAAAAPPPPVVALHDATVAWPSDAGAPAPFALRGVSVAFARGERHLICGRTGAGKSLLLHALLHEADVLAGRVACPRSPCDGVPYDDATRRAAADALGTPQWVRAELVAYAPQMPYLMNATLRDNVLFGLPLGDGARYHAVLEACALRSDLAQLERGDLTPVGEDGTELSGGQKARVALARAVYSRAGVLLLDDVLSAVDAHTAKHLAERLLGSALLDGRTVLLVSHNVPLVAKHMRHVVLLDGGAVAFQGTSDAFLASPLYTGLRDAEHARPAAPPAEAPPARAEPPAHVARAPERRERGHIAWRVWRAYIEASSGWPLCLVTLALFAASNLWELVTNAWLREWSATLGHSVHASAWWLAWYVALVCAGMLFGVLRWVGLYAMSLHASNRLFDRMLWRTLRAPLRFHDLATRGGLLNRFGQDLEVLDSKFARAIADVTIKATQLLATCIALYVVSGWQFVAALLALTPLYTTLSQRYIATARDLQRLTSTSRSRVVSAFGNAVHGVVTLRAYGAQQRFTHEMHAVLDNNNRFVWWAAQGGRWISQMFNLVSAFLVLGACVSILLQRNLDASLADFSITFLIELNFILLILMRMYTVFQTSGVAVERVFEYADTIDQEAPETTAVRPPPHWPADGHVVVRDLCVRYAPDLPDVLHGVSFAIAPGAKLAVVGPTGSGKSTLASALLRFVEPHAGTMQIDGVDLAQLGLTDLRSRLQIVPQDPVILSGTLRSALDVFGEFDDAQLLEAMRRVTLVTSDSSAFADLDFRIAEGGTNLSQGQRQLLCLARATLRRSHVVVFDEASSSIDYDTDVRITQVIQDAFCFSTVLTIAHRLRSVIAYDQLLFLDHGRVAEIGEPHALLQNTASRFYQLCQSAGPAEFAHLVDAARRAHEQRTTCKLAT</sequence>
<evidence type="ECO:0000256" key="10">
    <source>
        <dbReference type="SAM" id="Phobius"/>
    </source>
</evidence>
<dbReference type="CDD" id="cd18604">
    <property type="entry name" value="ABC_6TM_VMR1_D2_like"/>
    <property type="match status" value="1"/>
</dbReference>
<keyword evidence="8 10" id="KW-0472">Membrane</keyword>
<evidence type="ECO:0000256" key="8">
    <source>
        <dbReference type="ARBA" id="ARBA00023136"/>
    </source>
</evidence>
<dbReference type="InterPro" id="IPR017871">
    <property type="entry name" value="ABC_transporter-like_CS"/>
</dbReference>
<dbReference type="PANTHER" id="PTHR24223">
    <property type="entry name" value="ATP-BINDING CASSETTE SUB-FAMILY C"/>
    <property type="match status" value="1"/>
</dbReference>
<dbReference type="Pfam" id="PF00664">
    <property type="entry name" value="ABC_membrane"/>
    <property type="match status" value="2"/>
</dbReference>
<feature type="transmembrane region" description="Helical" evidence="10">
    <location>
        <begin position="545"/>
        <end position="570"/>
    </location>
</feature>
<evidence type="ECO:0000256" key="6">
    <source>
        <dbReference type="ARBA" id="ARBA00022840"/>
    </source>
</evidence>
<feature type="region of interest" description="Disordered" evidence="9">
    <location>
        <begin position="902"/>
        <end position="923"/>
    </location>
</feature>
<dbReference type="InterPro" id="IPR003593">
    <property type="entry name" value="AAA+_ATPase"/>
</dbReference>
<keyword evidence="6" id="KW-0067">ATP-binding</keyword>
<proteinExistence type="predicted"/>
<feature type="transmembrane region" description="Helical" evidence="10">
    <location>
        <begin position="134"/>
        <end position="157"/>
    </location>
</feature>
<feature type="transmembrane region" description="Helical" evidence="10">
    <location>
        <begin position="1173"/>
        <end position="1195"/>
    </location>
</feature>
<name>A0ABY8EPW6_MALFU</name>